<name>A0ABD0V2R8_DENTH</name>
<keyword evidence="2" id="KW-1185">Reference proteome</keyword>
<reference evidence="1 2" key="1">
    <citation type="journal article" date="2024" name="Plant Biotechnol. J.">
        <title>Dendrobium thyrsiflorum genome and its molecular insights into genes involved in important horticultural traits.</title>
        <authorList>
            <person name="Chen B."/>
            <person name="Wang J.Y."/>
            <person name="Zheng P.J."/>
            <person name="Li K.L."/>
            <person name="Liang Y.M."/>
            <person name="Chen X.F."/>
            <person name="Zhang C."/>
            <person name="Zhao X."/>
            <person name="He X."/>
            <person name="Zhang G.Q."/>
            <person name="Liu Z.J."/>
            <person name="Xu Q."/>
        </authorList>
    </citation>
    <scope>NUCLEOTIDE SEQUENCE [LARGE SCALE GENOMIC DNA]</scope>
    <source>
        <strain evidence="1">GZMU011</strain>
    </source>
</reference>
<accession>A0ABD0V2R8</accession>
<organism evidence="1 2">
    <name type="scientific">Dendrobium thyrsiflorum</name>
    <name type="common">Pinecone-like raceme dendrobium</name>
    <name type="synonym">Orchid</name>
    <dbReference type="NCBI Taxonomy" id="117978"/>
    <lineage>
        <taxon>Eukaryota</taxon>
        <taxon>Viridiplantae</taxon>
        <taxon>Streptophyta</taxon>
        <taxon>Embryophyta</taxon>
        <taxon>Tracheophyta</taxon>
        <taxon>Spermatophyta</taxon>
        <taxon>Magnoliopsida</taxon>
        <taxon>Liliopsida</taxon>
        <taxon>Asparagales</taxon>
        <taxon>Orchidaceae</taxon>
        <taxon>Epidendroideae</taxon>
        <taxon>Malaxideae</taxon>
        <taxon>Dendrobiinae</taxon>
        <taxon>Dendrobium</taxon>
    </lineage>
</organism>
<comment type="caution">
    <text evidence="1">The sequence shown here is derived from an EMBL/GenBank/DDBJ whole genome shotgun (WGS) entry which is preliminary data.</text>
</comment>
<dbReference type="AlphaFoldDB" id="A0ABD0V2R8"/>
<sequence>MLCSIGLGFTWTEASWWSHSIGCGLEGSRVTDWPEVDGRAVSWCRLDRAGEGQICEAYKIRIGSEVEEIFSWRHLAWLSFDWCWGCWIKATKGVARDFVRGSGVRRRRELGTDRKDSFIVVLSASGGCDLNERIARGDVNGISAEPVHRISGKIRGFEQDLRRICAVVLSTGSRERIERLQQAKEHWESQCRAFMGI</sequence>
<dbReference type="EMBL" id="JANQDX010000009">
    <property type="protein sequence ID" value="KAL0919360.1"/>
    <property type="molecule type" value="Genomic_DNA"/>
</dbReference>
<evidence type="ECO:0000313" key="2">
    <source>
        <dbReference type="Proteomes" id="UP001552299"/>
    </source>
</evidence>
<proteinExistence type="predicted"/>
<protein>
    <submittedName>
        <fullName evidence="1">Uncharacterized protein</fullName>
    </submittedName>
</protein>
<gene>
    <name evidence="1" type="ORF">M5K25_011448</name>
</gene>
<dbReference type="Proteomes" id="UP001552299">
    <property type="component" value="Unassembled WGS sequence"/>
</dbReference>
<evidence type="ECO:0000313" key="1">
    <source>
        <dbReference type="EMBL" id="KAL0919360.1"/>
    </source>
</evidence>